<keyword evidence="3" id="KW-1185">Reference proteome</keyword>
<gene>
    <name evidence="2" type="ORF">CTI12_AA464120</name>
</gene>
<evidence type="ECO:0000313" key="2">
    <source>
        <dbReference type="EMBL" id="PWA51351.1"/>
    </source>
</evidence>
<feature type="signal peptide" evidence="1">
    <location>
        <begin position="1"/>
        <end position="24"/>
    </location>
</feature>
<feature type="chain" id="PRO_5015661899" evidence="1">
    <location>
        <begin position="25"/>
        <end position="188"/>
    </location>
</feature>
<proteinExistence type="predicted"/>
<keyword evidence="1" id="KW-0732">Signal</keyword>
<dbReference type="AlphaFoldDB" id="A0A2U1LQS8"/>
<evidence type="ECO:0000313" key="3">
    <source>
        <dbReference type="Proteomes" id="UP000245207"/>
    </source>
</evidence>
<dbReference type="OrthoDB" id="1750912at2759"/>
<dbReference type="Proteomes" id="UP000245207">
    <property type="component" value="Unassembled WGS sequence"/>
</dbReference>
<reference evidence="2 3" key="1">
    <citation type="journal article" date="2018" name="Mol. Plant">
        <title>The genome of Artemisia annua provides insight into the evolution of Asteraceae family and artemisinin biosynthesis.</title>
        <authorList>
            <person name="Shen Q."/>
            <person name="Zhang L."/>
            <person name="Liao Z."/>
            <person name="Wang S."/>
            <person name="Yan T."/>
            <person name="Shi P."/>
            <person name="Liu M."/>
            <person name="Fu X."/>
            <person name="Pan Q."/>
            <person name="Wang Y."/>
            <person name="Lv Z."/>
            <person name="Lu X."/>
            <person name="Zhang F."/>
            <person name="Jiang W."/>
            <person name="Ma Y."/>
            <person name="Chen M."/>
            <person name="Hao X."/>
            <person name="Li L."/>
            <person name="Tang Y."/>
            <person name="Lv G."/>
            <person name="Zhou Y."/>
            <person name="Sun X."/>
            <person name="Brodelius P.E."/>
            <person name="Rose J.K.C."/>
            <person name="Tang K."/>
        </authorList>
    </citation>
    <scope>NUCLEOTIDE SEQUENCE [LARGE SCALE GENOMIC DNA]</scope>
    <source>
        <strain evidence="3">cv. Huhao1</strain>
        <tissue evidence="2">Leaf</tissue>
    </source>
</reference>
<name>A0A2U1LQS8_ARTAN</name>
<dbReference type="SUPFAM" id="SSF56219">
    <property type="entry name" value="DNase I-like"/>
    <property type="match status" value="1"/>
</dbReference>
<dbReference type="PANTHER" id="PTHR33710">
    <property type="entry name" value="BNAC02G09200D PROTEIN"/>
    <property type="match status" value="1"/>
</dbReference>
<protein>
    <submittedName>
        <fullName evidence="2">Cytochrome P450</fullName>
    </submittedName>
</protein>
<evidence type="ECO:0000256" key="1">
    <source>
        <dbReference type="SAM" id="SignalP"/>
    </source>
</evidence>
<dbReference type="EMBL" id="PKPP01008184">
    <property type="protein sequence ID" value="PWA51351.1"/>
    <property type="molecule type" value="Genomic_DNA"/>
</dbReference>
<dbReference type="PANTHER" id="PTHR33710:SF64">
    <property type="entry name" value="ENDONUCLEASE_EXONUCLEASE_PHOSPHATASE DOMAIN-CONTAINING PROTEIN"/>
    <property type="match status" value="1"/>
</dbReference>
<organism evidence="2 3">
    <name type="scientific">Artemisia annua</name>
    <name type="common">Sweet wormwood</name>
    <dbReference type="NCBI Taxonomy" id="35608"/>
    <lineage>
        <taxon>Eukaryota</taxon>
        <taxon>Viridiplantae</taxon>
        <taxon>Streptophyta</taxon>
        <taxon>Embryophyta</taxon>
        <taxon>Tracheophyta</taxon>
        <taxon>Spermatophyta</taxon>
        <taxon>Magnoliopsida</taxon>
        <taxon>eudicotyledons</taxon>
        <taxon>Gunneridae</taxon>
        <taxon>Pentapetalae</taxon>
        <taxon>asterids</taxon>
        <taxon>campanulids</taxon>
        <taxon>Asterales</taxon>
        <taxon>Asteraceae</taxon>
        <taxon>Asteroideae</taxon>
        <taxon>Anthemideae</taxon>
        <taxon>Artemisiinae</taxon>
        <taxon>Artemisia</taxon>
    </lineage>
</organism>
<dbReference type="InterPro" id="IPR036691">
    <property type="entry name" value="Endo/exonu/phosph_ase_sf"/>
</dbReference>
<sequence>MNTILMSLVLWWWFMHHKINLTKSSFGMTLITTIIQNHNSLSFVLGDFNEVRSSAERMGCTFDNRGVDKFNAFIHNSCLCDIPMCGKRFTRMNRTGSKHSKIDCILVSQHYIDLWPNSHVLALPREFSDHSPLLLTNSSSTLAQSRSNSTTHGYTTMTLLPSFLYLGLILWSKITATQLSVSSPNSNF</sequence>
<accession>A0A2U1LQS8</accession>
<comment type="caution">
    <text evidence="2">The sequence shown here is derived from an EMBL/GenBank/DDBJ whole genome shotgun (WGS) entry which is preliminary data.</text>
</comment>
<dbReference type="Gene3D" id="3.60.10.10">
    <property type="entry name" value="Endonuclease/exonuclease/phosphatase"/>
    <property type="match status" value="1"/>
</dbReference>